<dbReference type="PANTHER" id="PTHR43095:SF2">
    <property type="entry name" value="GLUCONOKINASE"/>
    <property type="match status" value="1"/>
</dbReference>
<dbReference type="AlphaFoldDB" id="A0A3N6PAU1"/>
<accession>A0A3N6PAU1</accession>
<evidence type="ECO:0000256" key="1">
    <source>
        <dbReference type="ARBA" id="ARBA00022679"/>
    </source>
</evidence>
<proteinExistence type="predicted"/>
<dbReference type="EMBL" id="REGA01000013">
    <property type="protein sequence ID" value="RQG93565.1"/>
    <property type="molecule type" value="Genomic_DNA"/>
</dbReference>
<feature type="domain" description="Carbohydrate kinase FGGY N-terminal" evidence="3">
    <location>
        <begin position="111"/>
        <end position="236"/>
    </location>
</feature>
<reference evidence="4 5" key="1">
    <citation type="submission" date="2018-10" db="EMBL/GenBank/DDBJ databases">
        <title>Natrarchaeobius chitinivorans gen. nov., sp. nov., and Natrarchaeobius haloalkaliphilus sp. nov., alkaliphilic, chitin-utilizing haloarchaea from hypersaline alkaline lakes.</title>
        <authorList>
            <person name="Sorokin D.Y."/>
            <person name="Elcheninov A.G."/>
            <person name="Kostrikina N.A."/>
            <person name="Bale N.J."/>
            <person name="Sinninghe Damste J.S."/>
            <person name="Khijniak T.V."/>
            <person name="Kublanov I.V."/>
            <person name="Toshchakov S.V."/>
        </authorList>
    </citation>
    <scope>NUCLEOTIDE SEQUENCE [LARGE SCALE GENOMIC DNA]</scope>
    <source>
        <strain evidence="4 5">AArcht4T</strain>
    </source>
</reference>
<organism evidence="4 5">
    <name type="scientific">Natrarchaeobius chitinivorans</name>
    <dbReference type="NCBI Taxonomy" id="1679083"/>
    <lineage>
        <taxon>Archaea</taxon>
        <taxon>Methanobacteriati</taxon>
        <taxon>Methanobacteriota</taxon>
        <taxon>Stenosarchaea group</taxon>
        <taxon>Halobacteria</taxon>
        <taxon>Halobacteriales</taxon>
        <taxon>Natrialbaceae</taxon>
        <taxon>Natrarchaeobius</taxon>
    </lineage>
</organism>
<evidence type="ECO:0000259" key="3">
    <source>
        <dbReference type="Pfam" id="PF00370"/>
    </source>
</evidence>
<dbReference type="InterPro" id="IPR018484">
    <property type="entry name" value="FGGY_N"/>
</dbReference>
<evidence type="ECO:0000313" key="5">
    <source>
        <dbReference type="Proteomes" id="UP000282323"/>
    </source>
</evidence>
<dbReference type="InterPro" id="IPR050406">
    <property type="entry name" value="FGGY_Carb_Kinase"/>
</dbReference>
<name>A0A3N6PAU1_NATCH</name>
<keyword evidence="2 4" id="KW-0418">Kinase</keyword>
<evidence type="ECO:0000313" key="4">
    <source>
        <dbReference type="EMBL" id="RQG93565.1"/>
    </source>
</evidence>
<dbReference type="Proteomes" id="UP000282323">
    <property type="component" value="Unassembled WGS sequence"/>
</dbReference>
<gene>
    <name evidence="4" type="ORF">EA473_14655</name>
</gene>
<keyword evidence="5" id="KW-1185">Reference proteome</keyword>
<keyword evidence="1" id="KW-0808">Transferase</keyword>
<dbReference type="PANTHER" id="PTHR43095">
    <property type="entry name" value="SUGAR KINASE"/>
    <property type="match status" value="1"/>
</dbReference>
<dbReference type="Gene3D" id="3.30.420.40">
    <property type="match status" value="2"/>
</dbReference>
<evidence type="ECO:0000256" key="2">
    <source>
        <dbReference type="ARBA" id="ARBA00022777"/>
    </source>
</evidence>
<dbReference type="GO" id="GO:0016301">
    <property type="term" value="F:kinase activity"/>
    <property type="evidence" value="ECO:0007669"/>
    <property type="project" value="UniProtKB-KW"/>
</dbReference>
<dbReference type="Pfam" id="PF00370">
    <property type="entry name" value="FGGY_N"/>
    <property type="match status" value="1"/>
</dbReference>
<sequence>MNTSSLVGIHLGTSSVQVGVYDLDGNVLESGSAPINEQTTATWERALREATPPLPDRGICSVAGTSGTALLVDEYGEPVFPPQMYFESVPEDSDPCRQLALEDPPFGWNIVTSPNAPLSKIIHLRNTYPDRFQDVEWIVSPATWLLYRLCYSGSSRWRDLETDWSNAMKFGTDVTAAVPTWFEEIFETTALSRSLFPTIQPPGSYIGVAQSKLAERTGFDGIKLFQGLTDGSAAVLASGCLEPGDFSVTFSAASVIKYVSSSIEPHDALYYHRHPIEGYLPGAAFDSGNVLRWFFDRVLDCSTERGLELARSVDDEYDVFLPGNRSPFFDPAIGSSILGIDPDTSLATDEVHGRIARGLTTSIVLSEWTYISLIEEHFDATIDRIRVMNDGAPNVDGGYDWWNERRASIWNRPVVEMEPRITLGPIIPPALITSKYTDSTEATERLLRRRATVRPDTDDRGDYVREKETYLDRWRQIASLSSPPDR</sequence>
<dbReference type="OrthoDB" id="197582at2157"/>
<dbReference type="InterPro" id="IPR043129">
    <property type="entry name" value="ATPase_NBD"/>
</dbReference>
<dbReference type="RefSeq" id="WP_124196342.1">
    <property type="nucleotide sequence ID" value="NZ_REGA01000013.1"/>
</dbReference>
<dbReference type="SUPFAM" id="SSF53067">
    <property type="entry name" value="Actin-like ATPase domain"/>
    <property type="match status" value="2"/>
</dbReference>
<protein>
    <submittedName>
        <fullName evidence="4">Xylulose kinase</fullName>
    </submittedName>
</protein>
<comment type="caution">
    <text evidence="4">The sequence shown here is derived from an EMBL/GenBank/DDBJ whole genome shotgun (WGS) entry which is preliminary data.</text>
</comment>
<dbReference type="GO" id="GO:0005975">
    <property type="term" value="P:carbohydrate metabolic process"/>
    <property type="evidence" value="ECO:0007669"/>
    <property type="project" value="InterPro"/>
</dbReference>